<dbReference type="SUPFAM" id="SSF56176">
    <property type="entry name" value="FAD-binding/transporter-associated domain-like"/>
    <property type="match status" value="1"/>
</dbReference>
<evidence type="ECO:0000313" key="2">
    <source>
        <dbReference type="Proteomes" id="UP000298030"/>
    </source>
</evidence>
<dbReference type="AlphaFoldDB" id="A0A4Y7RNE7"/>
<comment type="caution">
    <text evidence="1">The sequence shown here is derived from an EMBL/GenBank/DDBJ whole genome shotgun (WGS) entry which is preliminary data.</text>
</comment>
<dbReference type="Proteomes" id="UP000298030">
    <property type="component" value="Unassembled WGS sequence"/>
</dbReference>
<dbReference type="GO" id="GO:0050660">
    <property type="term" value="F:flavin adenine dinucleotide binding"/>
    <property type="evidence" value="ECO:0007669"/>
    <property type="project" value="InterPro"/>
</dbReference>
<gene>
    <name evidence="1" type="ORF">FA13DRAFT_1889688</name>
</gene>
<accession>A0A4Y7RNE7</accession>
<organism evidence="1 2">
    <name type="scientific">Coprinellus micaceus</name>
    <name type="common">Glistening ink-cap mushroom</name>
    <name type="synonym">Coprinus micaceus</name>
    <dbReference type="NCBI Taxonomy" id="71717"/>
    <lineage>
        <taxon>Eukaryota</taxon>
        <taxon>Fungi</taxon>
        <taxon>Dikarya</taxon>
        <taxon>Basidiomycota</taxon>
        <taxon>Agaricomycotina</taxon>
        <taxon>Agaricomycetes</taxon>
        <taxon>Agaricomycetidae</taxon>
        <taxon>Agaricales</taxon>
        <taxon>Agaricineae</taxon>
        <taxon>Psathyrellaceae</taxon>
        <taxon>Coprinellus</taxon>
    </lineage>
</organism>
<dbReference type="Gene3D" id="3.30.465.10">
    <property type="match status" value="1"/>
</dbReference>
<dbReference type="STRING" id="71717.A0A4Y7RNE7"/>
<dbReference type="OrthoDB" id="407275at2759"/>
<protein>
    <recommendedName>
        <fullName evidence="3">FAD linked oxidase N-terminal domain-containing protein</fullName>
    </recommendedName>
</protein>
<proteinExistence type="predicted"/>
<dbReference type="InterPro" id="IPR016169">
    <property type="entry name" value="FAD-bd_PCMH_sub2"/>
</dbReference>
<keyword evidence="2" id="KW-1185">Reference proteome</keyword>
<dbReference type="InterPro" id="IPR036318">
    <property type="entry name" value="FAD-bd_PCMH-like_sf"/>
</dbReference>
<reference evidence="1 2" key="1">
    <citation type="journal article" date="2019" name="Nat. Ecol. Evol.">
        <title>Megaphylogeny resolves global patterns of mushroom evolution.</title>
        <authorList>
            <person name="Varga T."/>
            <person name="Krizsan K."/>
            <person name="Foldi C."/>
            <person name="Dima B."/>
            <person name="Sanchez-Garcia M."/>
            <person name="Sanchez-Ramirez S."/>
            <person name="Szollosi G.J."/>
            <person name="Szarkandi J.G."/>
            <person name="Papp V."/>
            <person name="Albert L."/>
            <person name="Andreopoulos W."/>
            <person name="Angelini C."/>
            <person name="Antonin V."/>
            <person name="Barry K.W."/>
            <person name="Bougher N.L."/>
            <person name="Buchanan P."/>
            <person name="Buyck B."/>
            <person name="Bense V."/>
            <person name="Catcheside P."/>
            <person name="Chovatia M."/>
            <person name="Cooper J."/>
            <person name="Damon W."/>
            <person name="Desjardin D."/>
            <person name="Finy P."/>
            <person name="Geml J."/>
            <person name="Haridas S."/>
            <person name="Hughes K."/>
            <person name="Justo A."/>
            <person name="Karasinski D."/>
            <person name="Kautmanova I."/>
            <person name="Kiss B."/>
            <person name="Kocsube S."/>
            <person name="Kotiranta H."/>
            <person name="LaButti K.M."/>
            <person name="Lechner B.E."/>
            <person name="Liimatainen K."/>
            <person name="Lipzen A."/>
            <person name="Lukacs Z."/>
            <person name="Mihaltcheva S."/>
            <person name="Morgado L.N."/>
            <person name="Niskanen T."/>
            <person name="Noordeloos M.E."/>
            <person name="Ohm R.A."/>
            <person name="Ortiz-Santana B."/>
            <person name="Ovrebo C."/>
            <person name="Racz N."/>
            <person name="Riley R."/>
            <person name="Savchenko A."/>
            <person name="Shiryaev A."/>
            <person name="Soop K."/>
            <person name="Spirin V."/>
            <person name="Szebenyi C."/>
            <person name="Tomsovsky M."/>
            <person name="Tulloss R.E."/>
            <person name="Uehling J."/>
            <person name="Grigoriev I.V."/>
            <person name="Vagvolgyi C."/>
            <person name="Papp T."/>
            <person name="Martin F.M."/>
            <person name="Miettinen O."/>
            <person name="Hibbett D.S."/>
            <person name="Nagy L.G."/>
        </authorList>
    </citation>
    <scope>NUCLEOTIDE SEQUENCE [LARGE SCALE GENOMIC DNA]</scope>
    <source>
        <strain evidence="1 2">FP101781</strain>
    </source>
</reference>
<feature type="non-terminal residue" evidence="1">
    <location>
        <position position="1"/>
    </location>
</feature>
<dbReference type="EMBL" id="QPFP01000476">
    <property type="protein sequence ID" value="TEB10192.1"/>
    <property type="molecule type" value="Genomic_DNA"/>
</dbReference>
<sequence>NLRYSYQPAGIAYVNSVEQVSEIVKVGYDLGYIVVARSGGVHRNGLGGKDGSIVSTSAISPTSRWTSQPPLRQWASGLRIGQVANHLNEWGRALPHATDAYVGWGGQTGTITSKLTGPLGLWYV</sequence>
<evidence type="ECO:0008006" key="3">
    <source>
        <dbReference type="Google" id="ProtNLM"/>
    </source>
</evidence>
<evidence type="ECO:0000313" key="1">
    <source>
        <dbReference type="EMBL" id="TEB10192.1"/>
    </source>
</evidence>
<name>A0A4Y7RNE7_COPMI</name>